<name>A0A2N5M206_9BACI</name>
<sequence>MQLKKWIKKSLVILISMLTFGMITPAEFHWLDEASANKKQDNDTFAAHSKSKTVSESPVYTRDQILQSFNGQAEEVSYQKFGDKIRPKIEKEFKEVILPKMEEAIGQLSLTLSDEELSQLEVTENPAGGNGERIFNITNKVTGKPVIKFHVRREQPPLEGFWFNFHYHTAADQFMTHHDLGKIYWDKNTPPNWKTSIH</sequence>
<comment type="caution">
    <text evidence="1">The sequence shown here is derived from an EMBL/GenBank/DDBJ whole genome shotgun (WGS) entry which is preliminary data.</text>
</comment>
<gene>
    <name evidence="1" type="ORF">CUU66_19590</name>
</gene>
<evidence type="ECO:0008006" key="3">
    <source>
        <dbReference type="Google" id="ProtNLM"/>
    </source>
</evidence>
<evidence type="ECO:0000313" key="1">
    <source>
        <dbReference type="EMBL" id="PLT28414.1"/>
    </source>
</evidence>
<dbReference type="Pfam" id="PF14005">
    <property type="entry name" value="YpjP"/>
    <property type="match status" value="1"/>
</dbReference>
<dbReference type="RefSeq" id="WP_101645079.1">
    <property type="nucleotide sequence ID" value="NZ_PGUY01000062.1"/>
</dbReference>
<accession>A0A2N5M206</accession>
<evidence type="ECO:0000313" key="2">
    <source>
        <dbReference type="Proteomes" id="UP000234748"/>
    </source>
</evidence>
<dbReference type="Proteomes" id="UP000234748">
    <property type="component" value="Unassembled WGS sequence"/>
</dbReference>
<dbReference type="AlphaFoldDB" id="A0A2N5M206"/>
<protein>
    <recommendedName>
        <fullName evidence="3">Cell division protein FtsK</fullName>
    </recommendedName>
</protein>
<reference evidence="1 2" key="1">
    <citation type="submission" date="2017-11" db="EMBL/GenBank/DDBJ databases">
        <title>Comparitive Functional Genomics of Dry Heat Resistant strains isolated from the Viking Spacecraft.</title>
        <authorList>
            <person name="Seuylemezian A."/>
            <person name="Cooper K."/>
            <person name="Vaishampayan P."/>
        </authorList>
    </citation>
    <scope>NUCLEOTIDE SEQUENCE [LARGE SCALE GENOMIC DNA]</scope>
    <source>
        <strain evidence="1 2">V1-29</strain>
    </source>
</reference>
<proteinExistence type="predicted"/>
<organism evidence="1 2">
    <name type="scientific">Peribacillus deserti</name>
    <dbReference type="NCBI Taxonomy" id="673318"/>
    <lineage>
        <taxon>Bacteria</taxon>
        <taxon>Bacillati</taxon>
        <taxon>Bacillota</taxon>
        <taxon>Bacilli</taxon>
        <taxon>Bacillales</taxon>
        <taxon>Bacillaceae</taxon>
        <taxon>Peribacillus</taxon>
    </lineage>
</organism>
<dbReference type="OrthoDB" id="2435352at2"/>
<dbReference type="InterPro" id="IPR025616">
    <property type="entry name" value="YpjP"/>
</dbReference>
<dbReference type="EMBL" id="PGUY01000062">
    <property type="protein sequence ID" value="PLT28414.1"/>
    <property type="molecule type" value="Genomic_DNA"/>
</dbReference>
<keyword evidence="2" id="KW-1185">Reference proteome</keyword>